<feature type="chain" id="PRO_5032765113" evidence="2">
    <location>
        <begin position="27"/>
        <end position="312"/>
    </location>
</feature>
<keyword evidence="4" id="KW-1185">Reference proteome</keyword>
<dbReference type="EMBL" id="JAFCMP010000014">
    <property type="protein sequence ID" value="KAG5191822.1"/>
    <property type="molecule type" value="Genomic_DNA"/>
</dbReference>
<dbReference type="AlphaFoldDB" id="A0A835ZCF9"/>
<feature type="signal peptide" evidence="2">
    <location>
        <begin position="1"/>
        <end position="26"/>
    </location>
</feature>
<keyword evidence="2" id="KW-0732">Signal</keyword>
<evidence type="ECO:0000256" key="2">
    <source>
        <dbReference type="SAM" id="SignalP"/>
    </source>
</evidence>
<feature type="region of interest" description="Disordered" evidence="1">
    <location>
        <begin position="63"/>
        <end position="87"/>
    </location>
</feature>
<feature type="compositionally biased region" description="Gly residues" evidence="1">
    <location>
        <begin position="223"/>
        <end position="234"/>
    </location>
</feature>
<feature type="compositionally biased region" description="Low complexity" evidence="1">
    <location>
        <begin position="66"/>
        <end position="78"/>
    </location>
</feature>
<sequence>MAMCIARLLLVTAGLLLLCVKVPVSAGVYSARRKAAPARDCARRTTPLDDARAVAPRLFGSERAAEAVPTQPATTETPTPTPAAPARDKYFGPDDIIASEVYACPEGQFITSIALYAEDLVGGMAFMKCAATGAKPKRQELKIGTRNPARGGRRVNFASATGFDGAVAGAVYDDALCPGCSYDGRFVAGLALRRAASDARDWTYTAGSHNACALRGSNSISGGGGSGGGGSGGGRGRHAARSLRAPSLPPPPLLPLPPLLLQFPASKFPLKPFYCPPGTKIVALRVAARYDRLAPSPFISGFGVVCGEPAAA</sequence>
<evidence type="ECO:0000313" key="4">
    <source>
        <dbReference type="Proteomes" id="UP000664859"/>
    </source>
</evidence>
<organism evidence="3 4">
    <name type="scientific">Tribonema minus</name>
    <dbReference type="NCBI Taxonomy" id="303371"/>
    <lineage>
        <taxon>Eukaryota</taxon>
        <taxon>Sar</taxon>
        <taxon>Stramenopiles</taxon>
        <taxon>Ochrophyta</taxon>
        <taxon>PX clade</taxon>
        <taxon>Xanthophyceae</taxon>
        <taxon>Tribonematales</taxon>
        <taxon>Tribonemataceae</taxon>
        <taxon>Tribonema</taxon>
    </lineage>
</organism>
<reference evidence="3" key="1">
    <citation type="submission" date="2021-02" db="EMBL/GenBank/DDBJ databases">
        <title>First Annotated Genome of the Yellow-green Alga Tribonema minus.</title>
        <authorList>
            <person name="Mahan K.M."/>
        </authorList>
    </citation>
    <scope>NUCLEOTIDE SEQUENCE</scope>
    <source>
        <strain evidence="3">UTEX B ZZ1240</strain>
    </source>
</reference>
<accession>A0A835ZCF9</accession>
<feature type="region of interest" description="Disordered" evidence="1">
    <location>
        <begin position="223"/>
        <end position="247"/>
    </location>
</feature>
<name>A0A835ZCF9_9STRA</name>
<protein>
    <submittedName>
        <fullName evidence="3">Uncharacterized protein</fullName>
    </submittedName>
</protein>
<evidence type="ECO:0000313" key="3">
    <source>
        <dbReference type="EMBL" id="KAG5191822.1"/>
    </source>
</evidence>
<gene>
    <name evidence="3" type="ORF">JKP88DRAFT_295077</name>
</gene>
<evidence type="ECO:0000256" key="1">
    <source>
        <dbReference type="SAM" id="MobiDB-lite"/>
    </source>
</evidence>
<dbReference type="Proteomes" id="UP000664859">
    <property type="component" value="Unassembled WGS sequence"/>
</dbReference>
<proteinExistence type="predicted"/>
<comment type="caution">
    <text evidence="3">The sequence shown here is derived from an EMBL/GenBank/DDBJ whole genome shotgun (WGS) entry which is preliminary data.</text>
</comment>